<organism evidence="14 15">
    <name type="scientific">Maudiozyma exigua</name>
    <name type="common">Yeast</name>
    <name type="synonym">Kazachstania exigua</name>
    <dbReference type="NCBI Taxonomy" id="34358"/>
    <lineage>
        <taxon>Eukaryota</taxon>
        <taxon>Fungi</taxon>
        <taxon>Dikarya</taxon>
        <taxon>Ascomycota</taxon>
        <taxon>Saccharomycotina</taxon>
        <taxon>Saccharomycetes</taxon>
        <taxon>Saccharomycetales</taxon>
        <taxon>Saccharomycetaceae</taxon>
        <taxon>Maudiozyma</taxon>
    </lineage>
</organism>
<dbReference type="PANTHER" id="PTHR45849">
    <property type="entry name" value="FACT COMPLEX SUBUNIT SSRP1"/>
    <property type="match status" value="1"/>
</dbReference>
<dbReference type="GO" id="GO:0031491">
    <property type="term" value="F:nucleosome binding"/>
    <property type="evidence" value="ECO:0007669"/>
    <property type="project" value="TreeGrafter"/>
</dbReference>
<feature type="compositionally biased region" description="Acidic residues" evidence="12">
    <location>
        <begin position="455"/>
        <end position="475"/>
    </location>
</feature>
<keyword evidence="6" id="KW-0158">Chromosome</keyword>
<evidence type="ECO:0000256" key="3">
    <source>
        <dbReference type="ARBA" id="ARBA00006159"/>
    </source>
</evidence>
<dbReference type="InterPro" id="IPR050454">
    <property type="entry name" value="RTT106/SSRP1_HistChap/FACT"/>
</dbReference>
<dbReference type="Pfam" id="PF18215">
    <property type="entry name" value="Rtt106_N"/>
    <property type="match status" value="1"/>
</dbReference>
<comment type="similarity">
    <text evidence="3">Belongs to the RTT106 family.</text>
</comment>
<dbReference type="Pfam" id="PF18469">
    <property type="entry name" value="PH_18"/>
    <property type="match status" value="1"/>
</dbReference>
<evidence type="ECO:0000256" key="6">
    <source>
        <dbReference type="ARBA" id="ARBA00022454"/>
    </source>
</evidence>
<evidence type="ECO:0000256" key="2">
    <source>
        <dbReference type="ARBA" id="ARBA00004286"/>
    </source>
</evidence>
<evidence type="ECO:0000256" key="7">
    <source>
        <dbReference type="ARBA" id="ARBA00023015"/>
    </source>
</evidence>
<dbReference type="GO" id="GO:0005634">
    <property type="term" value="C:nucleus"/>
    <property type="evidence" value="ECO:0007669"/>
    <property type="project" value="UniProtKB-SubCell"/>
</dbReference>
<dbReference type="Proteomes" id="UP000750334">
    <property type="component" value="Unassembled WGS sequence"/>
</dbReference>
<evidence type="ECO:0000313" key="15">
    <source>
        <dbReference type="Proteomes" id="UP000750334"/>
    </source>
</evidence>
<dbReference type="GO" id="GO:0003677">
    <property type="term" value="F:DNA binding"/>
    <property type="evidence" value="ECO:0007669"/>
    <property type="project" value="UniProtKB-KW"/>
</dbReference>
<keyword evidence="7" id="KW-0805">Transcription regulation</keyword>
<dbReference type="SMART" id="SM01287">
    <property type="entry name" value="Rtt106"/>
    <property type="match status" value="1"/>
</dbReference>
<keyword evidence="9" id="KW-0804">Transcription</keyword>
<dbReference type="Gene3D" id="2.30.29.120">
    <property type="match status" value="1"/>
</dbReference>
<dbReference type="InterPro" id="IPR040770">
    <property type="entry name" value="Rtt106_PH"/>
</dbReference>
<dbReference type="GO" id="GO:0042393">
    <property type="term" value="F:histone binding"/>
    <property type="evidence" value="ECO:0007669"/>
    <property type="project" value="TreeGrafter"/>
</dbReference>
<evidence type="ECO:0000256" key="10">
    <source>
        <dbReference type="ARBA" id="ARBA00023186"/>
    </source>
</evidence>
<feature type="compositionally biased region" description="Polar residues" evidence="12">
    <location>
        <begin position="429"/>
        <end position="449"/>
    </location>
</feature>
<dbReference type="GO" id="GO:0005694">
    <property type="term" value="C:chromosome"/>
    <property type="evidence" value="ECO:0007669"/>
    <property type="project" value="UniProtKB-SubCell"/>
</dbReference>
<dbReference type="EMBL" id="PUHR01000286">
    <property type="protein sequence ID" value="KAG0655723.1"/>
    <property type="molecule type" value="Genomic_DNA"/>
</dbReference>
<feature type="compositionally biased region" description="Acidic residues" evidence="12">
    <location>
        <begin position="356"/>
        <end position="410"/>
    </location>
</feature>
<keyword evidence="10" id="KW-0143">Chaperone</keyword>
<sequence length="475" mass="53733">MSTDFLQEVPSDLRYKIEKIASILPDSIELFQEIYDFALNKGENLQRKKATISKELEAVNIEDSNIIFKLENASILSPIRKKLDFVFHLNSNDKQPMISLLKNSKIEYSINNLKTNIKMATFLPVPEKSNIVYLYLECKSVKDPTQQESILMALNKTSTLGQFIKMGILPNNEKDFKKCKDYMRKQAILTGFRIIDPFSNNGTNTTSSNNDNIQGQLKSFHVECHRGTKEGTLYFLPDHILFGFKKPILVFQSTDIASITYSSITRLTFNMTLITNNDEKFEFSMIDQSEYAKIDEYVKTKQVIDKSMSEELKAKKLKSSQQTAGNSEENSALKDAVAEMNDTATDATNINNLAGDSDDEENDQDFQAESDLSDGSENGEEDEEDDDDEEDNIEGEQAEEDEDAEEEAEEDMPRAHDSVEVTEDIPSDPNLQLNYPSTAVSNEQNQPNVGSLEDIIVDLDDEDEDDEDDSGVEYD</sequence>
<feature type="region of interest" description="Disordered" evidence="12">
    <location>
        <begin position="347"/>
        <end position="475"/>
    </location>
</feature>
<comment type="subcellular location">
    <subcellularLocation>
        <location evidence="2">Chromosome</location>
    </subcellularLocation>
    <subcellularLocation>
        <location evidence="1">Nucleus</location>
    </subcellularLocation>
</comment>
<evidence type="ECO:0000256" key="12">
    <source>
        <dbReference type="SAM" id="MobiDB-lite"/>
    </source>
</evidence>
<comment type="caution">
    <text evidence="14">The sequence shown here is derived from an EMBL/GenBank/DDBJ whole genome shotgun (WGS) entry which is preliminary data.</text>
</comment>
<evidence type="ECO:0000259" key="13">
    <source>
        <dbReference type="SMART" id="SM01287"/>
    </source>
</evidence>
<keyword evidence="8" id="KW-0238">DNA-binding</keyword>
<evidence type="ECO:0000256" key="8">
    <source>
        <dbReference type="ARBA" id="ARBA00023125"/>
    </source>
</evidence>
<dbReference type="InterPro" id="IPR040993">
    <property type="entry name" value="Rtt106_N"/>
</dbReference>
<reference evidence="14 15" key="1">
    <citation type="submission" date="2020-11" db="EMBL/GenBank/DDBJ databases">
        <title>Kefir isolates.</title>
        <authorList>
            <person name="Marcisauskas S."/>
            <person name="Kim Y."/>
            <person name="Blasche S."/>
        </authorList>
    </citation>
    <scope>NUCLEOTIDE SEQUENCE [LARGE SCALE GENOMIC DNA]</scope>
    <source>
        <strain evidence="14 15">OG2</strain>
    </source>
</reference>
<dbReference type="InterPro" id="IPR013719">
    <property type="entry name" value="RTT106/SPT16-like_middle_dom"/>
</dbReference>
<evidence type="ECO:0000256" key="1">
    <source>
        <dbReference type="ARBA" id="ARBA00004123"/>
    </source>
</evidence>
<protein>
    <recommendedName>
        <fullName evidence="4">Histone chaperone RTT106</fullName>
    </recommendedName>
    <alternativeName>
        <fullName evidence="5">Histone chaperone rtt106</fullName>
    </alternativeName>
</protein>
<dbReference type="OrthoDB" id="75754at2759"/>
<keyword evidence="15" id="KW-1185">Reference proteome</keyword>
<keyword evidence="11" id="KW-0539">Nucleus</keyword>
<proteinExistence type="inferred from homology"/>
<dbReference type="SUPFAM" id="SSF50729">
    <property type="entry name" value="PH domain-like"/>
    <property type="match status" value="1"/>
</dbReference>
<accession>A0A9P7B305</accession>
<feature type="domain" description="Histone chaperone RTT106/FACT complex subunit SPT16-like middle" evidence="13">
    <location>
        <begin position="219"/>
        <end position="308"/>
    </location>
</feature>
<evidence type="ECO:0000256" key="11">
    <source>
        <dbReference type="ARBA" id="ARBA00023242"/>
    </source>
</evidence>
<dbReference type="InterPro" id="IPR011993">
    <property type="entry name" value="PH-like_dom_sf"/>
</dbReference>
<dbReference type="AlphaFoldDB" id="A0A9P7B305"/>
<evidence type="ECO:0000256" key="5">
    <source>
        <dbReference type="ARBA" id="ARBA00018462"/>
    </source>
</evidence>
<name>A0A9P7B305_MAUEX</name>
<dbReference type="PANTHER" id="PTHR45849:SF3">
    <property type="entry name" value="HISTONE CHAPERONE RTT106"/>
    <property type="match status" value="1"/>
</dbReference>
<gene>
    <name evidence="14" type="ORF">C6P45_002912</name>
</gene>
<dbReference type="Gene3D" id="2.30.29.30">
    <property type="entry name" value="Pleckstrin-homology domain (PH domain)/Phosphotyrosine-binding domain (PTB)"/>
    <property type="match status" value="1"/>
</dbReference>
<dbReference type="Pfam" id="PF08512">
    <property type="entry name" value="Rttp106-like_middle"/>
    <property type="match status" value="1"/>
</dbReference>
<evidence type="ECO:0000313" key="14">
    <source>
        <dbReference type="EMBL" id="KAG0655723.1"/>
    </source>
</evidence>
<evidence type="ECO:0000256" key="9">
    <source>
        <dbReference type="ARBA" id="ARBA00023163"/>
    </source>
</evidence>
<evidence type="ECO:0000256" key="4">
    <source>
        <dbReference type="ARBA" id="ARBA00017355"/>
    </source>
</evidence>